<dbReference type="KEGG" id="tva:4759860"/>
<name>A2EZ94_TRIV3</name>
<reference evidence="1" key="2">
    <citation type="journal article" date="2007" name="Science">
        <title>Draft genome sequence of the sexually transmitted pathogen Trichomonas vaginalis.</title>
        <authorList>
            <person name="Carlton J.M."/>
            <person name="Hirt R.P."/>
            <person name="Silva J.C."/>
            <person name="Delcher A.L."/>
            <person name="Schatz M."/>
            <person name="Zhao Q."/>
            <person name="Wortman J.R."/>
            <person name="Bidwell S.L."/>
            <person name="Alsmark U.C.M."/>
            <person name="Besteiro S."/>
            <person name="Sicheritz-Ponten T."/>
            <person name="Noel C.J."/>
            <person name="Dacks J.B."/>
            <person name="Foster P.G."/>
            <person name="Simillion C."/>
            <person name="Van de Peer Y."/>
            <person name="Miranda-Saavedra D."/>
            <person name="Barton G.J."/>
            <person name="Westrop G.D."/>
            <person name="Mueller S."/>
            <person name="Dessi D."/>
            <person name="Fiori P.L."/>
            <person name="Ren Q."/>
            <person name="Paulsen I."/>
            <person name="Zhang H."/>
            <person name="Bastida-Corcuera F.D."/>
            <person name="Simoes-Barbosa A."/>
            <person name="Brown M.T."/>
            <person name="Hayes R.D."/>
            <person name="Mukherjee M."/>
            <person name="Okumura C.Y."/>
            <person name="Schneider R."/>
            <person name="Smith A.J."/>
            <person name="Vanacova S."/>
            <person name="Villalvazo M."/>
            <person name="Haas B.J."/>
            <person name="Pertea M."/>
            <person name="Feldblyum T.V."/>
            <person name="Utterback T.R."/>
            <person name="Shu C.L."/>
            <person name="Osoegawa K."/>
            <person name="de Jong P.J."/>
            <person name="Hrdy I."/>
            <person name="Horvathova L."/>
            <person name="Zubacova Z."/>
            <person name="Dolezal P."/>
            <person name="Malik S.B."/>
            <person name="Logsdon J.M. Jr."/>
            <person name="Henze K."/>
            <person name="Gupta A."/>
            <person name="Wang C.C."/>
            <person name="Dunne R.L."/>
            <person name="Upcroft J.A."/>
            <person name="Upcroft P."/>
            <person name="White O."/>
            <person name="Salzberg S.L."/>
            <person name="Tang P."/>
            <person name="Chiu C.-H."/>
            <person name="Lee Y.-S."/>
            <person name="Embley T.M."/>
            <person name="Coombs G.H."/>
            <person name="Mottram J.C."/>
            <person name="Tachezy J."/>
            <person name="Fraser-Liggett C.M."/>
            <person name="Johnson P.J."/>
        </authorList>
    </citation>
    <scope>NUCLEOTIDE SEQUENCE [LARGE SCALE GENOMIC DNA]</scope>
    <source>
        <strain evidence="1">G3</strain>
    </source>
</reference>
<dbReference type="EMBL" id="DS113549">
    <property type="protein sequence ID" value="EAY02027.1"/>
    <property type="molecule type" value="Genomic_DNA"/>
</dbReference>
<dbReference type="AlphaFoldDB" id="A2EZ94"/>
<reference evidence="1" key="1">
    <citation type="submission" date="2006-10" db="EMBL/GenBank/DDBJ databases">
        <authorList>
            <person name="Amadeo P."/>
            <person name="Zhao Q."/>
            <person name="Wortman J."/>
            <person name="Fraser-Liggett C."/>
            <person name="Carlton J."/>
        </authorList>
    </citation>
    <scope>NUCLEOTIDE SEQUENCE</scope>
    <source>
        <strain evidence="1">G3</strain>
    </source>
</reference>
<dbReference type="VEuPathDB" id="TrichDB:TVAG_051590"/>
<gene>
    <name evidence="1" type="ORF">TVAG_051590</name>
</gene>
<keyword evidence="2" id="KW-1185">Reference proteome</keyword>
<dbReference type="VEuPathDB" id="TrichDB:TVAGG3_0807660"/>
<accession>A2EZ94</accession>
<sequence>MAMVMPPDYGSGQQAVATSFLSESDSYDDILINEEENLSNVDQNFFISESDEFVSESDVELDIISRSNEVARDEEPKNQYFIESDSSDFDFESIISNSLAQSDKPPIIIKNPPIATAALKTFLPDSSDSDIDDIGSTGDYENTYETTNSTVSTTSYTNSTTTTTSTYTASTATFRSGKSITAASGARNFFFESDSN</sequence>
<dbReference type="RefSeq" id="XP_001330487.1">
    <property type="nucleotide sequence ID" value="XM_001330452.1"/>
</dbReference>
<evidence type="ECO:0000313" key="1">
    <source>
        <dbReference type="EMBL" id="EAY02027.1"/>
    </source>
</evidence>
<dbReference type="InParanoid" id="A2EZ94"/>
<proteinExistence type="predicted"/>
<organism evidence="1 2">
    <name type="scientific">Trichomonas vaginalis (strain ATCC PRA-98 / G3)</name>
    <dbReference type="NCBI Taxonomy" id="412133"/>
    <lineage>
        <taxon>Eukaryota</taxon>
        <taxon>Metamonada</taxon>
        <taxon>Parabasalia</taxon>
        <taxon>Trichomonadida</taxon>
        <taxon>Trichomonadidae</taxon>
        <taxon>Trichomonas</taxon>
    </lineage>
</organism>
<dbReference type="Proteomes" id="UP000001542">
    <property type="component" value="Unassembled WGS sequence"/>
</dbReference>
<evidence type="ECO:0000313" key="2">
    <source>
        <dbReference type="Proteomes" id="UP000001542"/>
    </source>
</evidence>
<protein>
    <submittedName>
        <fullName evidence="1">Uncharacterized protein</fullName>
    </submittedName>
</protein>